<name>A0A2A9EUT0_9MICO</name>
<keyword evidence="3" id="KW-1185">Reference proteome</keyword>
<evidence type="ECO:0000313" key="3">
    <source>
        <dbReference type="Proteomes" id="UP000224130"/>
    </source>
</evidence>
<organism evidence="2 3">
    <name type="scientific">Isoptericola jiangsuensis</name>
    <dbReference type="NCBI Taxonomy" id="548579"/>
    <lineage>
        <taxon>Bacteria</taxon>
        <taxon>Bacillati</taxon>
        <taxon>Actinomycetota</taxon>
        <taxon>Actinomycetes</taxon>
        <taxon>Micrococcales</taxon>
        <taxon>Promicromonosporaceae</taxon>
        <taxon>Isoptericola</taxon>
    </lineage>
</organism>
<dbReference type="EMBL" id="PDJJ01000001">
    <property type="protein sequence ID" value="PFG42040.1"/>
    <property type="molecule type" value="Genomic_DNA"/>
</dbReference>
<dbReference type="AlphaFoldDB" id="A0A2A9EUT0"/>
<evidence type="ECO:0000256" key="1">
    <source>
        <dbReference type="SAM" id="SignalP"/>
    </source>
</evidence>
<proteinExistence type="predicted"/>
<reference evidence="2 3" key="1">
    <citation type="submission" date="2017-10" db="EMBL/GenBank/DDBJ databases">
        <title>Sequencing the genomes of 1000 actinobacteria strains.</title>
        <authorList>
            <person name="Klenk H.-P."/>
        </authorList>
    </citation>
    <scope>NUCLEOTIDE SEQUENCE [LARGE SCALE GENOMIC DNA]</scope>
    <source>
        <strain evidence="2 3">DSM 21863</strain>
    </source>
</reference>
<keyword evidence="1" id="KW-0732">Signal</keyword>
<accession>A0A2A9EUT0</accession>
<dbReference type="RefSeq" id="WP_098462618.1">
    <property type="nucleotide sequence ID" value="NZ_PDJJ01000001.1"/>
</dbReference>
<feature type="signal peptide" evidence="1">
    <location>
        <begin position="1"/>
        <end position="27"/>
    </location>
</feature>
<dbReference type="Proteomes" id="UP000224130">
    <property type="component" value="Unassembled WGS sequence"/>
</dbReference>
<sequence length="109" mass="11708">MDIARSSRKVIGLTFAAALAAGGLVVASDDAWAVSNCSAYKQDHPSDSSARVVAYSTNLDANKKARGELVRSAFVPNAYTSWFTDDSGKRYYSPYRSFAVDTACEIANV</sequence>
<comment type="caution">
    <text evidence="2">The sequence shown here is derived from an EMBL/GenBank/DDBJ whole genome shotgun (WGS) entry which is preliminary data.</text>
</comment>
<protein>
    <submittedName>
        <fullName evidence="2">Uncharacterized protein</fullName>
    </submittedName>
</protein>
<feature type="chain" id="PRO_5039090399" evidence="1">
    <location>
        <begin position="28"/>
        <end position="109"/>
    </location>
</feature>
<gene>
    <name evidence="2" type="ORF">ATJ88_0690</name>
</gene>
<evidence type="ECO:0000313" key="2">
    <source>
        <dbReference type="EMBL" id="PFG42040.1"/>
    </source>
</evidence>